<organism evidence="1 2">
    <name type="scientific">Dyella acidisoli</name>
    <dbReference type="NCBI Taxonomy" id="1867834"/>
    <lineage>
        <taxon>Bacteria</taxon>
        <taxon>Pseudomonadati</taxon>
        <taxon>Pseudomonadota</taxon>
        <taxon>Gammaproteobacteria</taxon>
        <taxon>Lysobacterales</taxon>
        <taxon>Rhodanobacteraceae</taxon>
        <taxon>Dyella</taxon>
    </lineage>
</organism>
<accession>A0ABQ5XQ64</accession>
<sequence>MATFEMRELHLVKKALAISILVMERQHGPLSSPSDRFDMKLLLEHLTDTAELEHYTRSAWIAVTGKPPEGH</sequence>
<reference evidence="2" key="1">
    <citation type="journal article" date="2019" name="Int. J. Syst. Evol. Microbiol.">
        <title>The Global Catalogue of Microorganisms (GCM) 10K type strain sequencing project: providing services to taxonomists for standard genome sequencing and annotation.</title>
        <authorList>
            <consortium name="The Broad Institute Genomics Platform"/>
            <consortium name="The Broad Institute Genome Sequencing Center for Infectious Disease"/>
            <person name="Wu L."/>
            <person name="Ma J."/>
        </authorList>
    </citation>
    <scope>NUCLEOTIDE SEQUENCE [LARGE SCALE GENOMIC DNA]</scope>
    <source>
        <strain evidence="2">NBRC 111980</strain>
    </source>
</reference>
<name>A0ABQ5XQ64_9GAMM</name>
<protein>
    <submittedName>
        <fullName evidence="1">Uncharacterized protein</fullName>
    </submittedName>
</protein>
<gene>
    <name evidence="1" type="ORF">GCM10007901_23720</name>
</gene>
<evidence type="ECO:0000313" key="2">
    <source>
        <dbReference type="Proteomes" id="UP001156670"/>
    </source>
</evidence>
<proteinExistence type="predicted"/>
<dbReference type="Proteomes" id="UP001156670">
    <property type="component" value="Unassembled WGS sequence"/>
</dbReference>
<dbReference type="EMBL" id="BSOB01000018">
    <property type="protein sequence ID" value="GLQ93421.1"/>
    <property type="molecule type" value="Genomic_DNA"/>
</dbReference>
<comment type="caution">
    <text evidence="1">The sequence shown here is derived from an EMBL/GenBank/DDBJ whole genome shotgun (WGS) entry which is preliminary data.</text>
</comment>
<keyword evidence="2" id="KW-1185">Reference proteome</keyword>
<evidence type="ECO:0000313" key="1">
    <source>
        <dbReference type="EMBL" id="GLQ93421.1"/>
    </source>
</evidence>